<dbReference type="EMBL" id="JAVDYB010000001">
    <property type="protein sequence ID" value="MDR7277059.1"/>
    <property type="molecule type" value="Genomic_DNA"/>
</dbReference>
<protein>
    <recommendedName>
        <fullName evidence="3">DUF4034 domain-containing protein</fullName>
    </recommendedName>
</protein>
<evidence type="ECO:0008006" key="3">
    <source>
        <dbReference type="Google" id="ProtNLM"/>
    </source>
</evidence>
<reference evidence="1" key="1">
    <citation type="submission" date="2023-07" db="EMBL/GenBank/DDBJ databases">
        <title>Sequencing the genomes of 1000 actinobacteria strains.</title>
        <authorList>
            <person name="Klenk H.-P."/>
        </authorList>
    </citation>
    <scope>NUCLEOTIDE SEQUENCE</scope>
    <source>
        <strain evidence="1">DSM 44707</strain>
    </source>
</reference>
<evidence type="ECO:0000313" key="2">
    <source>
        <dbReference type="Proteomes" id="UP001183643"/>
    </source>
</evidence>
<dbReference type="RefSeq" id="WP_310369262.1">
    <property type="nucleotide sequence ID" value="NZ_JAVDYB010000001.1"/>
</dbReference>
<dbReference type="Proteomes" id="UP001183643">
    <property type="component" value="Unassembled WGS sequence"/>
</dbReference>
<sequence>MLPPLQVIDFDPATPYPEVGVLRQALVRGDWPAVRGLWGRSDHATRSELLASVDPLRDGDTTVIGAALAADPADPVAAVFAARRLIAAAAPVRDPVEHDRLLVRAEALLSATTARHPADVTAWEQRIVVAPPLGLGLDECVRRYARLAALAPHHVPGQLAHLDALCPRDDGGWEPAHAFARERMMAAPPGAHNGVLVAVAHLERFFRQPQWDIRPLRDARERLYEAAHRSVWHPGFRRTAGWAYAVNVFACAFALVSDRAAADGLFATIGPIATRRPWDRFAGHAGPGENFRYLRGAIPR</sequence>
<proteinExistence type="predicted"/>
<dbReference type="AlphaFoldDB" id="A0AAE3YRL2"/>
<evidence type="ECO:0000313" key="1">
    <source>
        <dbReference type="EMBL" id="MDR7277059.1"/>
    </source>
</evidence>
<comment type="caution">
    <text evidence="1">The sequence shown here is derived from an EMBL/GenBank/DDBJ whole genome shotgun (WGS) entry which is preliminary data.</text>
</comment>
<gene>
    <name evidence="1" type="ORF">J2S41_003837</name>
</gene>
<name>A0AAE3YRL2_9ACTN</name>
<keyword evidence="2" id="KW-1185">Reference proteome</keyword>
<accession>A0AAE3YRL2</accession>
<organism evidence="1 2">
    <name type="scientific">Catenuloplanes atrovinosus</name>
    <dbReference type="NCBI Taxonomy" id="137266"/>
    <lineage>
        <taxon>Bacteria</taxon>
        <taxon>Bacillati</taxon>
        <taxon>Actinomycetota</taxon>
        <taxon>Actinomycetes</taxon>
        <taxon>Micromonosporales</taxon>
        <taxon>Micromonosporaceae</taxon>
        <taxon>Catenuloplanes</taxon>
    </lineage>
</organism>